<gene>
    <name evidence="2" type="ORF">BBA_08447</name>
</gene>
<feature type="chain" id="PRO_5003783726" description="Kazal-like domain-containing protein" evidence="1">
    <location>
        <begin position="17"/>
        <end position="71"/>
    </location>
</feature>
<dbReference type="InterPro" id="IPR036058">
    <property type="entry name" value="Kazal_dom_sf"/>
</dbReference>
<name>J5JG16_BEAB2</name>
<dbReference type="SUPFAM" id="SSF100895">
    <property type="entry name" value="Kazal-type serine protease inhibitors"/>
    <property type="match status" value="1"/>
</dbReference>
<feature type="signal peptide" evidence="1">
    <location>
        <begin position="1"/>
        <end position="16"/>
    </location>
</feature>
<evidence type="ECO:0000313" key="3">
    <source>
        <dbReference type="Proteomes" id="UP000002762"/>
    </source>
</evidence>
<evidence type="ECO:0000256" key="1">
    <source>
        <dbReference type="SAM" id="SignalP"/>
    </source>
</evidence>
<dbReference type="RefSeq" id="XP_008601766.1">
    <property type="nucleotide sequence ID" value="XM_008603544.1"/>
</dbReference>
<dbReference type="AlphaFoldDB" id="J5JG16"/>
<dbReference type="OrthoDB" id="328123at2759"/>
<keyword evidence="3" id="KW-1185">Reference proteome</keyword>
<dbReference type="GeneID" id="19891459"/>
<dbReference type="Gene3D" id="3.30.60.30">
    <property type="match status" value="1"/>
</dbReference>
<protein>
    <recommendedName>
        <fullName evidence="4">Kazal-like domain-containing protein</fullName>
    </recommendedName>
</protein>
<keyword evidence="1" id="KW-0732">Signal</keyword>
<dbReference type="HOGENOM" id="CLU_2739638_0_0_1"/>
<dbReference type="InParanoid" id="J5JG16"/>
<sequence length="71" mass="7504">MKFVAVIFAVVTVASSMPMEQQKCGGFCTAEYDPIKCTNGIVYGNACELAKAKDCNPRAFDGVTCSSGAQE</sequence>
<accession>J5JG16</accession>
<evidence type="ECO:0000313" key="2">
    <source>
        <dbReference type="EMBL" id="EJP62536.1"/>
    </source>
</evidence>
<evidence type="ECO:0008006" key="4">
    <source>
        <dbReference type="Google" id="ProtNLM"/>
    </source>
</evidence>
<dbReference type="Proteomes" id="UP000002762">
    <property type="component" value="Unassembled WGS sequence"/>
</dbReference>
<reference evidence="2 3" key="1">
    <citation type="journal article" date="2012" name="Sci. Rep.">
        <title>Genomic perspectives on the evolution of fungal entomopathogenicity in Beauveria bassiana.</title>
        <authorList>
            <person name="Xiao G."/>
            <person name="Ying S.H."/>
            <person name="Zheng P."/>
            <person name="Wang Z.L."/>
            <person name="Zhang S."/>
            <person name="Xie X.Q."/>
            <person name="Shang Y."/>
            <person name="St Leger R.J."/>
            <person name="Zhao G.P."/>
            <person name="Wang C."/>
            <person name="Feng M.G."/>
        </authorList>
    </citation>
    <scope>NUCLEOTIDE SEQUENCE [LARGE SCALE GENOMIC DNA]</scope>
    <source>
        <strain evidence="2 3">ARSEF 2860</strain>
    </source>
</reference>
<proteinExistence type="predicted"/>
<organism evidence="2 3">
    <name type="scientific">Beauveria bassiana (strain ARSEF 2860)</name>
    <name type="common">White muscardine disease fungus</name>
    <name type="synonym">Tritirachium shiotae</name>
    <dbReference type="NCBI Taxonomy" id="655819"/>
    <lineage>
        <taxon>Eukaryota</taxon>
        <taxon>Fungi</taxon>
        <taxon>Dikarya</taxon>
        <taxon>Ascomycota</taxon>
        <taxon>Pezizomycotina</taxon>
        <taxon>Sordariomycetes</taxon>
        <taxon>Hypocreomycetidae</taxon>
        <taxon>Hypocreales</taxon>
        <taxon>Cordycipitaceae</taxon>
        <taxon>Beauveria</taxon>
    </lineage>
</organism>
<dbReference type="EMBL" id="JH725184">
    <property type="protein sequence ID" value="EJP62536.1"/>
    <property type="molecule type" value="Genomic_DNA"/>
</dbReference>